<name>A0A9D1PUL6_9SPIO</name>
<dbReference type="AlphaFoldDB" id="A0A9D1PUL6"/>
<gene>
    <name evidence="2" type="ORF">IAB12_06440</name>
</gene>
<feature type="transmembrane region" description="Helical" evidence="1">
    <location>
        <begin position="71"/>
        <end position="88"/>
    </location>
</feature>
<comment type="caution">
    <text evidence="2">The sequence shown here is derived from an EMBL/GenBank/DDBJ whole genome shotgun (WGS) entry which is preliminary data.</text>
</comment>
<keyword evidence="1" id="KW-0812">Transmembrane</keyword>
<evidence type="ECO:0000313" key="3">
    <source>
        <dbReference type="Proteomes" id="UP000823936"/>
    </source>
</evidence>
<feature type="transmembrane region" description="Helical" evidence="1">
    <location>
        <begin position="6"/>
        <end position="27"/>
    </location>
</feature>
<keyword evidence="1" id="KW-1133">Transmembrane helix</keyword>
<sequence length="131" mass="15380">MMLFLYPLSLFYIAFTLFFLSFEFASYRMKDYQALSFLIRKNERVRKIFFTSGIATASLSLFFPVYPGPIVLGDLAVSLSVLFSSFYIRSLGNEKKEIIEINLKKNKYFKYFIVLSTVFITHLLFPYLILI</sequence>
<evidence type="ECO:0000256" key="1">
    <source>
        <dbReference type="SAM" id="Phobius"/>
    </source>
</evidence>
<feature type="transmembrane region" description="Helical" evidence="1">
    <location>
        <begin position="108"/>
        <end position="129"/>
    </location>
</feature>
<feature type="transmembrane region" description="Helical" evidence="1">
    <location>
        <begin position="48"/>
        <end position="65"/>
    </location>
</feature>
<dbReference type="Proteomes" id="UP000823936">
    <property type="component" value="Unassembled WGS sequence"/>
</dbReference>
<keyword evidence="1" id="KW-0472">Membrane</keyword>
<reference evidence="2" key="1">
    <citation type="journal article" date="2021" name="PeerJ">
        <title>Extensive microbial diversity within the chicken gut microbiome revealed by metagenomics and culture.</title>
        <authorList>
            <person name="Gilroy R."/>
            <person name="Ravi A."/>
            <person name="Getino M."/>
            <person name="Pursley I."/>
            <person name="Horton D.L."/>
            <person name="Alikhan N.F."/>
            <person name="Baker D."/>
            <person name="Gharbi K."/>
            <person name="Hall N."/>
            <person name="Watson M."/>
            <person name="Adriaenssens E.M."/>
            <person name="Foster-Nyarko E."/>
            <person name="Jarju S."/>
            <person name="Secka A."/>
            <person name="Antonio M."/>
            <person name="Oren A."/>
            <person name="Chaudhuri R.R."/>
            <person name="La Ragione R."/>
            <person name="Hildebrand F."/>
            <person name="Pallen M.J."/>
        </authorList>
    </citation>
    <scope>NUCLEOTIDE SEQUENCE</scope>
    <source>
        <strain evidence="2">Gambia11-129</strain>
    </source>
</reference>
<proteinExistence type="predicted"/>
<organism evidence="2 3">
    <name type="scientific">Candidatus Ornithospirochaeta avicola</name>
    <dbReference type="NCBI Taxonomy" id="2840896"/>
    <lineage>
        <taxon>Bacteria</taxon>
        <taxon>Pseudomonadati</taxon>
        <taxon>Spirochaetota</taxon>
        <taxon>Spirochaetia</taxon>
        <taxon>Spirochaetales</taxon>
        <taxon>Spirochaetaceae</taxon>
        <taxon>Spirochaetaceae incertae sedis</taxon>
        <taxon>Candidatus Ornithospirochaeta</taxon>
    </lineage>
</organism>
<dbReference type="EMBL" id="DXHU01000023">
    <property type="protein sequence ID" value="HIV99395.1"/>
    <property type="molecule type" value="Genomic_DNA"/>
</dbReference>
<reference evidence="2" key="2">
    <citation type="submission" date="2021-04" db="EMBL/GenBank/DDBJ databases">
        <authorList>
            <person name="Gilroy R."/>
        </authorList>
    </citation>
    <scope>NUCLEOTIDE SEQUENCE</scope>
    <source>
        <strain evidence="2">Gambia11-129</strain>
    </source>
</reference>
<protein>
    <submittedName>
        <fullName evidence="2">Uncharacterized protein</fullName>
    </submittedName>
</protein>
<accession>A0A9D1PUL6</accession>
<evidence type="ECO:0000313" key="2">
    <source>
        <dbReference type="EMBL" id="HIV99395.1"/>
    </source>
</evidence>